<dbReference type="Gene3D" id="2.30.30.60">
    <property type="match status" value="1"/>
</dbReference>
<dbReference type="PANTHER" id="PTHR30347">
    <property type="entry name" value="POTASSIUM CHANNEL RELATED"/>
    <property type="match status" value="1"/>
</dbReference>
<dbReference type="InterPro" id="IPR010920">
    <property type="entry name" value="LSM_dom_sf"/>
</dbReference>
<dbReference type="Gene3D" id="1.10.287.1260">
    <property type="match status" value="1"/>
</dbReference>
<dbReference type="Pfam" id="PF21082">
    <property type="entry name" value="MS_channel_3rd"/>
    <property type="match status" value="1"/>
</dbReference>
<evidence type="ECO:0000256" key="2">
    <source>
        <dbReference type="ARBA" id="ARBA00008017"/>
    </source>
</evidence>
<name>W0SI14_9PROT</name>
<dbReference type="STRING" id="1223802.SUTH_02657"/>
<dbReference type="GO" id="GO:0008381">
    <property type="term" value="F:mechanosensitive monoatomic ion channel activity"/>
    <property type="evidence" value="ECO:0007669"/>
    <property type="project" value="UniProtKB-ARBA"/>
</dbReference>
<dbReference type="Pfam" id="PF21088">
    <property type="entry name" value="MS_channel_1st"/>
    <property type="match status" value="1"/>
</dbReference>
<dbReference type="KEGG" id="shd:SUTH_02657"/>
<comment type="subcellular location">
    <subcellularLocation>
        <location evidence="1">Cell membrane</location>
        <topology evidence="1">Multi-pass membrane protein</topology>
    </subcellularLocation>
</comment>
<evidence type="ECO:0000256" key="6">
    <source>
        <dbReference type="ARBA" id="ARBA00023136"/>
    </source>
</evidence>
<dbReference type="InterPro" id="IPR049142">
    <property type="entry name" value="MS_channel_1st"/>
</dbReference>
<feature type="transmembrane region" description="Helical" evidence="7">
    <location>
        <begin position="205"/>
        <end position="224"/>
    </location>
</feature>
<evidence type="ECO:0000313" key="11">
    <source>
        <dbReference type="EMBL" id="BAO30437.1"/>
    </source>
</evidence>
<reference evidence="11 12" key="1">
    <citation type="journal article" date="2014" name="Syst. Appl. Microbiol.">
        <title>Complete genomes of freshwater sulfur oxidizers Sulfuricella denitrificans skB26 and Sulfuritalea hydrogenivorans sk43H: genetic insights into the sulfur oxidation pathway of betaproteobacteria.</title>
        <authorList>
            <person name="Watanabe T."/>
            <person name="Kojima H."/>
            <person name="Fukui M."/>
        </authorList>
    </citation>
    <scope>NUCLEOTIDE SEQUENCE [LARGE SCALE GENOMIC DNA]</scope>
    <source>
        <strain evidence="11">DSM22779</strain>
    </source>
</reference>
<dbReference type="SUPFAM" id="SSF82861">
    <property type="entry name" value="Mechanosensitive channel protein MscS (YggB), transmembrane region"/>
    <property type="match status" value="1"/>
</dbReference>
<keyword evidence="12" id="KW-1185">Reference proteome</keyword>
<dbReference type="AlphaFoldDB" id="W0SI14"/>
<dbReference type="Proteomes" id="UP000031637">
    <property type="component" value="Chromosome"/>
</dbReference>
<dbReference type="SUPFAM" id="SSF82689">
    <property type="entry name" value="Mechanosensitive channel protein MscS (YggB), C-terminal domain"/>
    <property type="match status" value="1"/>
</dbReference>
<dbReference type="InterPro" id="IPR052702">
    <property type="entry name" value="MscS-like_channel"/>
</dbReference>
<keyword evidence="5 7" id="KW-1133">Transmembrane helix</keyword>
<dbReference type="OrthoDB" id="9809206at2"/>
<feature type="transmembrane region" description="Helical" evidence="7">
    <location>
        <begin position="93"/>
        <end position="114"/>
    </location>
</feature>
<keyword evidence="3" id="KW-1003">Cell membrane</keyword>
<dbReference type="Gene3D" id="3.30.70.100">
    <property type="match status" value="1"/>
</dbReference>
<feature type="transmembrane region" description="Helical" evidence="7">
    <location>
        <begin position="64"/>
        <end position="81"/>
    </location>
</feature>
<evidence type="ECO:0000256" key="1">
    <source>
        <dbReference type="ARBA" id="ARBA00004651"/>
    </source>
</evidence>
<dbReference type="InterPro" id="IPR006685">
    <property type="entry name" value="MscS_channel_2nd"/>
</dbReference>
<proteinExistence type="inferred from homology"/>
<evidence type="ECO:0000256" key="5">
    <source>
        <dbReference type="ARBA" id="ARBA00022989"/>
    </source>
</evidence>
<feature type="domain" description="Mechanosensitive ion channel transmembrane helices 2/3" evidence="10">
    <location>
        <begin position="209"/>
        <end position="249"/>
    </location>
</feature>
<dbReference type="EMBL" id="AP012547">
    <property type="protein sequence ID" value="BAO30437.1"/>
    <property type="molecule type" value="Genomic_DNA"/>
</dbReference>
<accession>W0SI14</accession>
<feature type="domain" description="Mechanosensitive ion channel MscS C-terminal" evidence="9">
    <location>
        <begin position="325"/>
        <end position="408"/>
    </location>
</feature>
<dbReference type="RefSeq" id="WP_041099852.1">
    <property type="nucleotide sequence ID" value="NZ_AP012547.1"/>
</dbReference>
<dbReference type="HOGENOM" id="CLU_037945_9_0_4"/>
<evidence type="ECO:0000259" key="9">
    <source>
        <dbReference type="Pfam" id="PF21082"/>
    </source>
</evidence>
<evidence type="ECO:0000256" key="7">
    <source>
        <dbReference type="SAM" id="Phobius"/>
    </source>
</evidence>
<evidence type="ECO:0000259" key="8">
    <source>
        <dbReference type="Pfam" id="PF00924"/>
    </source>
</evidence>
<feature type="domain" description="Mechanosensitive ion channel MscS" evidence="8">
    <location>
        <begin position="251"/>
        <end position="316"/>
    </location>
</feature>
<evidence type="ECO:0000256" key="4">
    <source>
        <dbReference type="ARBA" id="ARBA00022692"/>
    </source>
</evidence>
<dbReference type="SUPFAM" id="SSF50182">
    <property type="entry name" value="Sm-like ribonucleoproteins"/>
    <property type="match status" value="1"/>
</dbReference>
<sequence>MSEHELASLWRGVLADLRQPDLVWQLLVLAGCLLLAKLGERLVRARHVAAGRAWELGHGGLKRIAFPLLALVLVLLARPVAQQWVHVSLLSLALPLLSSLAVIRVVFYVLRVSFIGATWLGQFERIFAGLVWGIVALHITGLLPEAIEVLESVKFSAGKQKLTLWNVLQGVVAVLATLLVALWLSSMIEARLNAAAGLDNNLRAVFVRLSKALLILLAVLIGLPMVGIDLTTLSVFGGALGVGLGFGLQKIASNYVSGFIILLDDSIRIGNVIAVGNDRGEVTRITTRYTVLKNLDGVEALVPNELLVGSVVQNQSYSSPRVRIALPVQVGYESDLERAMAIMVAAARAQPRVLADPEPAVLLREFADSGINLELGFWVEDQEKGVGGLRSDINLAIWREFKQAGIAIPFPQREIRILGGAQQ</sequence>
<dbReference type="InterPro" id="IPR011066">
    <property type="entry name" value="MscS_channel_C_sf"/>
</dbReference>
<dbReference type="Pfam" id="PF00924">
    <property type="entry name" value="MS_channel_2nd"/>
    <property type="match status" value="1"/>
</dbReference>
<comment type="similarity">
    <text evidence="2">Belongs to the MscS (TC 1.A.23) family.</text>
</comment>
<protein>
    <submittedName>
        <fullName evidence="11">Small-conductance mechanosensitive channel</fullName>
    </submittedName>
</protein>
<evidence type="ECO:0000313" key="12">
    <source>
        <dbReference type="Proteomes" id="UP000031637"/>
    </source>
</evidence>
<keyword evidence="4 7" id="KW-0812">Transmembrane</keyword>
<dbReference type="InterPro" id="IPR049278">
    <property type="entry name" value="MS_channel_C"/>
</dbReference>
<dbReference type="InterPro" id="IPR023408">
    <property type="entry name" value="MscS_beta-dom_sf"/>
</dbReference>
<evidence type="ECO:0000259" key="10">
    <source>
        <dbReference type="Pfam" id="PF21088"/>
    </source>
</evidence>
<keyword evidence="6 7" id="KW-0472">Membrane</keyword>
<dbReference type="GO" id="GO:0005886">
    <property type="term" value="C:plasma membrane"/>
    <property type="evidence" value="ECO:0007669"/>
    <property type="project" value="UniProtKB-SubCell"/>
</dbReference>
<dbReference type="PANTHER" id="PTHR30347:SF1">
    <property type="entry name" value="MECHANOSENSITIVE CHANNEL MSCK"/>
    <property type="match status" value="1"/>
</dbReference>
<feature type="transmembrane region" description="Helical" evidence="7">
    <location>
        <begin position="22"/>
        <end position="43"/>
    </location>
</feature>
<dbReference type="InterPro" id="IPR011014">
    <property type="entry name" value="MscS_channel_TM-2"/>
</dbReference>
<feature type="transmembrane region" description="Helical" evidence="7">
    <location>
        <begin position="164"/>
        <end position="184"/>
    </location>
</feature>
<feature type="transmembrane region" description="Helical" evidence="7">
    <location>
        <begin position="126"/>
        <end position="144"/>
    </location>
</feature>
<organism evidence="11 12">
    <name type="scientific">Sulfuritalea hydrogenivorans sk43H</name>
    <dbReference type="NCBI Taxonomy" id="1223802"/>
    <lineage>
        <taxon>Bacteria</taxon>
        <taxon>Pseudomonadati</taxon>
        <taxon>Pseudomonadota</taxon>
        <taxon>Betaproteobacteria</taxon>
        <taxon>Nitrosomonadales</taxon>
        <taxon>Sterolibacteriaceae</taxon>
        <taxon>Sulfuritalea</taxon>
    </lineage>
</organism>
<evidence type="ECO:0000256" key="3">
    <source>
        <dbReference type="ARBA" id="ARBA00022475"/>
    </source>
</evidence>
<gene>
    <name evidence="11" type="ORF">SUTH_02657</name>
</gene>